<keyword evidence="1 5" id="KW-0853">WD repeat</keyword>
<dbReference type="SMART" id="SM00320">
    <property type="entry name" value="WD40"/>
    <property type="match status" value="3"/>
</dbReference>
<evidence type="ECO:0000313" key="8">
    <source>
        <dbReference type="Proteomes" id="UP001054821"/>
    </source>
</evidence>
<evidence type="ECO:0000256" key="2">
    <source>
        <dbReference type="ARBA" id="ARBA00022737"/>
    </source>
</evidence>
<keyword evidence="6" id="KW-0812">Transmembrane</keyword>
<proteinExistence type="inferred from homology"/>
<dbReference type="EMBL" id="JAJFAZ020000003">
    <property type="protein sequence ID" value="KAI5340205.1"/>
    <property type="molecule type" value="Genomic_DNA"/>
</dbReference>
<dbReference type="PANTHER" id="PTHR19877:SF1">
    <property type="entry name" value="EUKARYOTIC TRANSLATION INITIATION FACTOR 3 SUBUNIT I"/>
    <property type="match status" value="1"/>
</dbReference>
<dbReference type="GO" id="GO:0003723">
    <property type="term" value="F:RNA binding"/>
    <property type="evidence" value="ECO:0007669"/>
    <property type="project" value="TreeGrafter"/>
</dbReference>
<reference evidence="7 8" key="1">
    <citation type="journal article" date="2022" name="G3 (Bethesda)">
        <title>Whole-genome sequence and methylome profiling of the almond [Prunus dulcis (Mill.) D.A. Webb] cultivar 'Nonpareil'.</title>
        <authorList>
            <person name="D'Amico-Willman K.M."/>
            <person name="Ouma W.Z."/>
            <person name="Meulia T."/>
            <person name="Sideli G.M."/>
            <person name="Gradziel T.M."/>
            <person name="Fresnedo-Ramirez J."/>
        </authorList>
    </citation>
    <scope>NUCLEOTIDE SEQUENCE [LARGE SCALE GENOMIC DNA]</scope>
    <source>
        <strain evidence="7">Clone GOH B32 T37-40</strain>
    </source>
</reference>
<evidence type="ECO:0000256" key="3">
    <source>
        <dbReference type="ARBA" id="ARBA00038394"/>
    </source>
</evidence>
<keyword evidence="6" id="KW-0472">Membrane</keyword>
<dbReference type="PROSITE" id="PS50082">
    <property type="entry name" value="WD_REPEATS_2"/>
    <property type="match status" value="1"/>
</dbReference>
<comment type="caution">
    <text evidence="7">The sequence shown here is derived from an EMBL/GenBank/DDBJ whole genome shotgun (WGS) entry which is preliminary data.</text>
</comment>
<dbReference type="Pfam" id="PF00400">
    <property type="entry name" value="WD40"/>
    <property type="match status" value="2"/>
</dbReference>
<evidence type="ECO:0000256" key="6">
    <source>
        <dbReference type="SAM" id="Phobius"/>
    </source>
</evidence>
<feature type="repeat" description="WD" evidence="5">
    <location>
        <begin position="140"/>
        <end position="181"/>
    </location>
</feature>
<dbReference type="Gene3D" id="2.130.10.10">
    <property type="entry name" value="YVTN repeat-like/Quinoprotein amine dehydrogenase"/>
    <property type="match status" value="1"/>
</dbReference>
<dbReference type="InterPro" id="IPR001680">
    <property type="entry name" value="WD40_rpt"/>
</dbReference>
<dbReference type="GO" id="GO:0003743">
    <property type="term" value="F:translation initiation factor activity"/>
    <property type="evidence" value="ECO:0007669"/>
    <property type="project" value="TreeGrafter"/>
</dbReference>
<evidence type="ECO:0000256" key="5">
    <source>
        <dbReference type="PROSITE-ProRule" id="PRU00221"/>
    </source>
</evidence>
<dbReference type="AlphaFoldDB" id="A0AAD4WAZ5"/>
<dbReference type="InterPro" id="IPR036322">
    <property type="entry name" value="WD40_repeat_dom_sf"/>
</dbReference>
<dbReference type="GO" id="GO:0071541">
    <property type="term" value="C:eukaryotic translation initiation factor 3 complex, eIF3m"/>
    <property type="evidence" value="ECO:0007669"/>
    <property type="project" value="TreeGrafter"/>
</dbReference>
<dbReference type="Proteomes" id="UP001054821">
    <property type="component" value="Chromosome 3"/>
</dbReference>
<dbReference type="SUPFAM" id="SSF50978">
    <property type="entry name" value="WD40 repeat-like"/>
    <property type="match status" value="1"/>
</dbReference>
<sequence>MMPILMKGHERPLTFLTYDRERDLLLSCGKDHRVCGSPTMASASAPIAATTVPFGVVISQETPRASSPVARIRPPSCGTFRPVSSYSPLILTPARSVDLSVGDRLAVITTDPFMELSSAIHVKRIAKDPADQVGESALILKGPQGRIQRAVWWPLNRTIISAGEDAVIRIWDSETGKLLKENDKEVGHKKAITSLAKSVDGSHFLTGSLDKSAKSLRLINSVFLFLLSCSFCICTDFVFSAAIFQLWDIRMLTLIKTYVTERPVNAVALSPLLDHVVLGGGQDASAVTTTGHRAGKFEAKFYDRVLQEEIGGVKGHFGPIIGFVAFMNT</sequence>
<feature type="transmembrane region" description="Helical" evidence="6">
    <location>
        <begin position="222"/>
        <end position="247"/>
    </location>
</feature>
<comment type="similarity">
    <text evidence="3">Belongs to the WD repeat STRAP family.</text>
</comment>
<dbReference type="InterPro" id="IPR015943">
    <property type="entry name" value="WD40/YVTN_repeat-like_dom_sf"/>
</dbReference>
<evidence type="ECO:0000256" key="1">
    <source>
        <dbReference type="ARBA" id="ARBA00022574"/>
    </source>
</evidence>
<dbReference type="PANTHER" id="PTHR19877">
    <property type="entry name" value="EUKARYOTIC TRANSLATION INITIATION FACTOR 3 SUBUNIT I"/>
    <property type="match status" value="1"/>
</dbReference>
<organism evidence="7 8">
    <name type="scientific">Prunus dulcis</name>
    <name type="common">Almond</name>
    <name type="synonym">Amygdalus dulcis</name>
    <dbReference type="NCBI Taxonomy" id="3755"/>
    <lineage>
        <taxon>Eukaryota</taxon>
        <taxon>Viridiplantae</taxon>
        <taxon>Streptophyta</taxon>
        <taxon>Embryophyta</taxon>
        <taxon>Tracheophyta</taxon>
        <taxon>Spermatophyta</taxon>
        <taxon>Magnoliopsida</taxon>
        <taxon>eudicotyledons</taxon>
        <taxon>Gunneridae</taxon>
        <taxon>Pentapetalae</taxon>
        <taxon>rosids</taxon>
        <taxon>fabids</taxon>
        <taxon>Rosales</taxon>
        <taxon>Rosaceae</taxon>
        <taxon>Amygdaloideae</taxon>
        <taxon>Amygdaleae</taxon>
        <taxon>Prunus</taxon>
    </lineage>
</organism>
<keyword evidence="8" id="KW-1185">Reference proteome</keyword>
<name>A0AAD4WAZ5_PRUDU</name>
<accession>A0AAD4WAZ5</accession>
<evidence type="ECO:0000313" key="7">
    <source>
        <dbReference type="EMBL" id="KAI5340205.1"/>
    </source>
</evidence>
<evidence type="ECO:0000256" key="4">
    <source>
        <dbReference type="ARBA" id="ARBA00040390"/>
    </source>
</evidence>
<dbReference type="PROSITE" id="PS50294">
    <property type="entry name" value="WD_REPEATS_REGION"/>
    <property type="match status" value="1"/>
</dbReference>
<keyword evidence="2" id="KW-0677">Repeat</keyword>
<dbReference type="InterPro" id="IPR019775">
    <property type="entry name" value="WD40_repeat_CS"/>
</dbReference>
<gene>
    <name evidence="7" type="ORF">L3X38_019479</name>
</gene>
<keyword evidence="6" id="KW-1133">Transmembrane helix</keyword>
<protein>
    <recommendedName>
        <fullName evidence="4">Serine-threonine kinase receptor-associated protein</fullName>
    </recommendedName>
</protein>
<dbReference type="PROSITE" id="PS00678">
    <property type="entry name" value="WD_REPEATS_1"/>
    <property type="match status" value="1"/>
</dbReference>
<dbReference type="GO" id="GO:0002183">
    <property type="term" value="P:cytoplasmic translational initiation"/>
    <property type="evidence" value="ECO:0007669"/>
    <property type="project" value="TreeGrafter"/>
</dbReference>